<organism evidence="6 7">
    <name type="scientific">Dictyocaulus viviparus</name>
    <name type="common">Bovine lungworm</name>
    <dbReference type="NCBI Taxonomy" id="29172"/>
    <lineage>
        <taxon>Eukaryota</taxon>
        <taxon>Metazoa</taxon>
        <taxon>Ecdysozoa</taxon>
        <taxon>Nematoda</taxon>
        <taxon>Chromadorea</taxon>
        <taxon>Rhabditida</taxon>
        <taxon>Rhabditina</taxon>
        <taxon>Rhabditomorpha</taxon>
        <taxon>Strongyloidea</taxon>
        <taxon>Metastrongylidae</taxon>
        <taxon>Dictyocaulus</taxon>
    </lineage>
</organism>
<dbReference type="OrthoDB" id="5841748at2759"/>
<accession>A0A0D8XHR1</accession>
<dbReference type="InterPro" id="IPR046450">
    <property type="entry name" value="PA_dom_sf"/>
</dbReference>
<evidence type="ECO:0000259" key="5">
    <source>
        <dbReference type="Pfam" id="PF04389"/>
    </source>
</evidence>
<evidence type="ECO:0000259" key="4">
    <source>
        <dbReference type="Pfam" id="PF04253"/>
    </source>
</evidence>
<keyword evidence="2" id="KW-1133">Transmembrane helix</keyword>
<dbReference type="GO" id="GO:0004180">
    <property type="term" value="F:carboxypeptidase activity"/>
    <property type="evidence" value="ECO:0007669"/>
    <property type="project" value="TreeGrafter"/>
</dbReference>
<keyword evidence="7" id="KW-1185">Reference proteome</keyword>
<dbReference type="EMBL" id="KN716493">
    <property type="protein sequence ID" value="KJH44175.1"/>
    <property type="molecule type" value="Genomic_DNA"/>
</dbReference>
<evidence type="ECO:0000256" key="2">
    <source>
        <dbReference type="SAM" id="Phobius"/>
    </source>
</evidence>
<dbReference type="Pfam" id="PF04253">
    <property type="entry name" value="TFR_dimer"/>
    <property type="match status" value="1"/>
</dbReference>
<dbReference type="InterPro" id="IPR036757">
    <property type="entry name" value="TFR-like_dimer_dom_sf"/>
</dbReference>
<feature type="domain" description="PA" evidence="3">
    <location>
        <begin position="179"/>
        <end position="267"/>
    </location>
</feature>
<dbReference type="CDD" id="cd02121">
    <property type="entry name" value="PA_GCPII_like"/>
    <property type="match status" value="1"/>
</dbReference>
<protein>
    <submittedName>
        <fullName evidence="6">PA domain protein</fullName>
    </submittedName>
</protein>
<dbReference type="FunFam" id="3.40.630.10:FF:000101">
    <property type="entry name" value="N-acetylated alpha-linked acidic dipeptidase like 1"/>
    <property type="match status" value="1"/>
</dbReference>
<evidence type="ECO:0000313" key="6">
    <source>
        <dbReference type="EMBL" id="KJH44175.1"/>
    </source>
</evidence>
<feature type="transmembrane region" description="Helical" evidence="2">
    <location>
        <begin position="24"/>
        <end position="42"/>
    </location>
</feature>
<dbReference type="Gene3D" id="1.20.930.40">
    <property type="entry name" value="Transferrin receptor-like, dimerisation domain"/>
    <property type="match status" value="1"/>
</dbReference>
<keyword evidence="2" id="KW-0472">Membrane</keyword>
<evidence type="ECO:0000256" key="1">
    <source>
        <dbReference type="ARBA" id="ARBA00005634"/>
    </source>
</evidence>
<dbReference type="Gene3D" id="3.40.630.10">
    <property type="entry name" value="Zn peptidases"/>
    <property type="match status" value="1"/>
</dbReference>
<dbReference type="AlphaFoldDB" id="A0A0D8XHR1"/>
<dbReference type="Pfam" id="PF02225">
    <property type="entry name" value="PA"/>
    <property type="match status" value="1"/>
</dbReference>
<dbReference type="CDD" id="cd08022">
    <property type="entry name" value="M28_PSMA_like"/>
    <property type="match status" value="1"/>
</dbReference>
<dbReference type="SUPFAM" id="SSF52025">
    <property type="entry name" value="PA domain"/>
    <property type="match status" value="1"/>
</dbReference>
<dbReference type="Pfam" id="PF04389">
    <property type="entry name" value="Peptidase_M28"/>
    <property type="match status" value="1"/>
</dbReference>
<dbReference type="STRING" id="29172.A0A0D8XHR1"/>
<dbReference type="InterPro" id="IPR007484">
    <property type="entry name" value="Peptidase_M28"/>
</dbReference>
<name>A0A0D8XHR1_DICVI</name>
<feature type="domain" description="Peptidase M28" evidence="5">
    <location>
        <begin position="415"/>
        <end position="615"/>
    </location>
</feature>
<dbReference type="Gene3D" id="3.50.30.30">
    <property type="match status" value="1"/>
</dbReference>
<dbReference type="FunFam" id="3.50.30.30:FF:000033">
    <property type="entry name" value="Glutamate carboxypeptidase 2 homolog"/>
    <property type="match status" value="1"/>
</dbReference>
<dbReference type="SUPFAM" id="SSF53187">
    <property type="entry name" value="Zn-dependent exopeptidases"/>
    <property type="match status" value="1"/>
</dbReference>
<keyword evidence="2" id="KW-0812">Transmembrane</keyword>
<dbReference type="Proteomes" id="UP000053766">
    <property type="component" value="Unassembled WGS sequence"/>
</dbReference>
<dbReference type="InterPro" id="IPR003137">
    <property type="entry name" value="PA_domain"/>
</dbReference>
<dbReference type="InterPro" id="IPR007365">
    <property type="entry name" value="TFR-like_dimer_dom"/>
</dbReference>
<dbReference type="PANTHER" id="PTHR10404:SF77">
    <property type="entry name" value="GLUTAMATE CARBOXYPEPTIDASE 2 HOMOLOG"/>
    <property type="match status" value="1"/>
</dbReference>
<dbReference type="PANTHER" id="PTHR10404">
    <property type="entry name" value="N-ACETYLATED-ALPHA-LINKED ACIDIC DIPEPTIDASE"/>
    <property type="match status" value="1"/>
</dbReference>
<reference evidence="7" key="2">
    <citation type="journal article" date="2016" name="Sci. Rep.">
        <title>Dictyocaulus viviparus genome, variome and transcriptome elucidate lungworm biology and support future intervention.</title>
        <authorList>
            <person name="McNulty S.N."/>
            <person name="Strube C."/>
            <person name="Rosa B.A."/>
            <person name="Martin J.C."/>
            <person name="Tyagi R."/>
            <person name="Choi Y.J."/>
            <person name="Wang Q."/>
            <person name="Hallsworth Pepin K."/>
            <person name="Zhang X."/>
            <person name="Ozersky P."/>
            <person name="Wilson R.K."/>
            <person name="Sternberg P.W."/>
            <person name="Gasser R.B."/>
            <person name="Mitreva M."/>
        </authorList>
    </citation>
    <scope>NUCLEOTIDE SEQUENCE [LARGE SCALE GENOMIC DNA]</scope>
    <source>
        <strain evidence="7">HannoverDv2000</strain>
    </source>
</reference>
<evidence type="ECO:0000313" key="7">
    <source>
        <dbReference type="Proteomes" id="UP000053766"/>
    </source>
</evidence>
<dbReference type="InterPro" id="IPR039373">
    <property type="entry name" value="Peptidase_M28B"/>
</dbReference>
<reference evidence="6 7" key="1">
    <citation type="submission" date="2013-11" db="EMBL/GenBank/DDBJ databases">
        <title>Draft genome of the bovine lungworm Dictyocaulus viviparus.</title>
        <authorList>
            <person name="Mitreva M."/>
        </authorList>
    </citation>
    <scope>NUCLEOTIDE SEQUENCE [LARGE SCALE GENOMIC DNA]</scope>
    <source>
        <strain evidence="6 7">HannoverDv2000</strain>
    </source>
</reference>
<proteinExistence type="inferred from homology"/>
<comment type="similarity">
    <text evidence="1">Belongs to the peptidase M28 family. M28B subfamily.</text>
</comment>
<sequence>MPYVGIGAQKDSKNSLLGTSMLKVYGIVVLTIFLTLAIAGLGKHHSLHPSIQPKLETVSDIHDTISNVLISNINPENIINNLRRFTKFPHIAGTDANKKVADDIIQLWNDIGLEDVHMNSYDVLLSHPDFTTPNTITIEDAKGKQLFKSTGISPVIIPSEQSSKIAGHQWLAYSASGKVSGDVVYCNRGLPQDFENLKRMNISLKAKIALMRFGEGFRGDKVRRAQENGAIGAIIFSDPDDVARNGIDPGDVYPNTVWMPNEAVQRGSILHGNGDPLSPLYPSRPELFKSLTVEQARREGIIPKIPAMPISYTTAYQILSRLKGRPVPQPWQDKLLILFVVVDHLNLHLWCLSAINVTYRTGPGFQQGDKLTMDVHGKLKIKQVVLWIFFIDHLLKIMEHRFLSRSQLFCRKIRNIIGYIRGKDEPDRYVILGNHYDAWVYGSIDPNSGTAILTEVANAMMHTINKTGWRPARTIMFTAWDGEEHGIIGSTEFVEEFTDILRQRAVIYLNMDCLHGNSSFYARSIPSLHRTLVEVTKRIPNPSKSEREKGRHTLYDTWLKTFPSSIQEQPDIPIPGAGSDHVAFLTYAGVPVVDFTFKNVTTYDTYPLYHTMYETPFLNEHLFDTDGFAVHKAVGQFWAEIARVFTDEVVLPFNSTELAAAILLDYIPKLGEALAPLKFFHSAIHPAVQQLAYMTKAAQEFLHLSRKFERIMYFTYNAFSQNPFDSRHIMAVNERLMKSKRFRTNSIHRCFINPRGNTNAPQSRHVLYSVSEQDSYSSRQMAAVYDAISTFSKADTEEQRIKLGATIAYQMSIVQYSIYCSSNTLKDLI</sequence>
<dbReference type="SUPFAM" id="SSF47672">
    <property type="entry name" value="Transferrin receptor-like dimerisation domain"/>
    <property type="match status" value="1"/>
</dbReference>
<gene>
    <name evidence="6" type="ORF">DICVIV_09808</name>
</gene>
<evidence type="ECO:0000259" key="3">
    <source>
        <dbReference type="Pfam" id="PF02225"/>
    </source>
</evidence>
<feature type="domain" description="Transferrin receptor-like dimerisation" evidence="4">
    <location>
        <begin position="686"/>
        <end position="826"/>
    </location>
</feature>